<gene>
    <name evidence="2" type="ORF">KSP39_PZI012508</name>
</gene>
<sequence length="547" mass="61885">MIVVDDTNDVDNANDGSELVFTENLIVPLPKIVPAASSKGVVTKTSISVGTEVDRFIYNLEKRVVKETNIPLIIPEEVVEICYEEGDTEEHPPILAAEVPLLNSKARISSIDESLNEDLPSLPPIVSKIVTTSSAESSILKIIEALPWGDTAGLEEEKAHLSCFILFLKLREREESKGRKKKGKSAASGAAVVQITSRVQLCRGLIVAELSNSVLFAMVPKHPSRADTVATADVEEIPSTLVHKKRKYGEGPSAIRLEPNREMEEETSKMDEHLLNGIHLGITYRTSENDDNFEHRQRQTLPPFALAISGRFSGAFSRRRLEKNQMPGNKYLSCRCAVSTFMVNARPLLEIISEESKVILREANVLSLFSIPVLSQNIPLLYFLMKLYKRDKRCFLLGNHYLKLTVNEVAMILGLPNCGRDFPFSRLPCLELSHKDLINEMRLLVNEEWFVEHEHRRVWFFEHTNGQRVVNFLARPRICRWSDKMRYTAKFCLDLPSGLKKPKQLRYRFGSVESDEKRLLGPEEEESDFKDMKPTKSKGRGVCLDLP</sequence>
<proteinExistence type="predicted"/>
<accession>A0AAP0BFS6</accession>
<dbReference type="Proteomes" id="UP001418222">
    <property type="component" value="Unassembled WGS sequence"/>
</dbReference>
<keyword evidence="3" id="KW-1185">Reference proteome</keyword>
<evidence type="ECO:0000313" key="2">
    <source>
        <dbReference type="EMBL" id="KAK8936990.1"/>
    </source>
</evidence>
<protein>
    <submittedName>
        <fullName evidence="2">Uncharacterized protein</fullName>
    </submittedName>
</protein>
<dbReference type="AlphaFoldDB" id="A0AAP0BFS6"/>
<comment type="caution">
    <text evidence="2">The sequence shown here is derived from an EMBL/GenBank/DDBJ whole genome shotgun (WGS) entry which is preliminary data.</text>
</comment>
<organism evidence="2 3">
    <name type="scientific">Platanthera zijinensis</name>
    <dbReference type="NCBI Taxonomy" id="2320716"/>
    <lineage>
        <taxon>Eukaryota</taxon>
        <taxon>Viridiplantae</taxon>
        <taxon>Streptophyta</taxon>
        <taxon>Embryophyta</taxon>
        <taxon>Tracheophyta</taxon>
        <taxon>Spermatophyta</taxon>
        <taxon>Magnoliopsida</taxon>
        <taxon>Liliopsida</taxon>
        <taxon>Asparagales</taxon>
        <taxon>Orchidaceae</taxon>
        <taxon>Orchidoideae</taxon>
        <taxon>Orchideae</taxon>
        <taxon>Orchidinae</taxon>
        <taxon>Platanthera</taxon>
    </lineage>
</organism>
<feature type="region of interest" description="Disordered" evidence="1">
    <location>
        <begin position="513"/>
        <end position="547"/>
    </location>
</feature>
<name>A0AAP0BFS6_9ASPA</name>
<dbReference type="EMBL" id="JBBWWQ010000010">
    <property type="protein sequence ID" value="KAK8936990.1"/>
    <property type="molecule type" value="Genomic_DNA"/>
</dbReference>
<evidence type="ECO:0000313" key="3">
    <source>
        <dbReference type="Proteomes" id="UP001418222"/>
    </source>
</evidence>
<reference evidence="2 3" key="1">
    <citation type="journal article" date="2022" name="Nat. Plants">
        <title>Genomes of leafy and leafless Platanthera orchids illuminate the evolution of mycoheterotrophy.</title>
        <authorList>
            <person name="Li M.H."/>
            <person name="Liu K.W."/>
            <person name="Li Z."/>
            <person name="Lu H.C."/>
            <person name="Ye Q.L."/>
            <person name="Zhang D."/>
            <person name="Wang J.Y."/>
            <person name="Li Y.F."/>
            <person name="Zhong Z.M."/>
            <person name="Liu X."/>
            <person name="Yu X."/>
            <person name="Liu D.K."/>
            <person name="Tu X.D."/>
            <person name="Liu B."/>
            <person name="Hao Y."/>
            <person name="Liao X.Y."/>
            <person name="Jiang Y.T."/>
            <person name="Sun W.H."/>
            <person name="Chen J."/>
            <person name="Chen Y.Q."/>
            <person name="Ai Y."/>
            <person name="Zhai J.W."/>
            <person name="Wu S.S."/>
            <person name="Zhou Z."/>
            <person name="Hsiao Y.Y."/>
            <person name="Wu W.L."/>
            <person name="Chen Y.Y."/>
            <person name="Lin Y.F."/>
            <person name="Hsu J.L."/>
            <person name="Li C.Y."/>
            <person name="Wang Z.W."/>
            <person name="Zhao X."/>
            <person name="Zhong W.Y."/>
            <person name="Ma X.K."/>
            <person name="Ma L."/>
            <person name="Huang J."/>
            <person name="Chen G.Z."/>
            <person name="Huang M.Z."/>
            <person name="Huang L."/>
            <person name="Peng D.H."/>
            <person name="Luo Y.B."/>
            <person name="Zou S.Q."/>
            <person name="Chen S.P."/>
            <person name="Lan S."/>
            <person name="Tsai W.C."/>
            <person name="Van de Peer Y."/>
            <person name="Liu Z.J."/>
        </authorList>
    </citation>
    <scope>NUCLEOTIDE SEQUENCE [LARGE SCALE GENOMIC DNA]</scope>
    <source>
        <strain evidence="2">Lor287</strain>
    </source>
</reference>
<evidence type="ECO:0000256" key="1">
    <source>
        <dbReference type="SAM" id="MobiDB-lite"/>
    </source>
</evidence>